<evidence type="ECO:0000256" key="3">
    <source>
        <dbReference type="ARBA" id="ARBA00023274"/>
    </source>
</evidence>
<dbReference type="Gene3D" id="2.30.30.30">
    <property type="match status" value="1"/>
</dbReference>
<comment type="subunit">
    <text evidence="5">Part of the 50S ribosomal subunit. Forms a bridge to the 30S subunit in the 70S ribosome.</text>
</comment>
<dbReference type="GO" id="GO:0015934">
    <property type="term" value="C:large ribosomal subunit"/>
    <property type="evidence" value="ECO:0007669"/>
    <property type="project" value="InterPro"/>
</dbReference>
<comment type="function">
    <text evidence="5">One of the primary rRNA binding proteins. Required for association of the 30S and 50S subunits to form the 70S ribosome, for tRNA binding and peptide bond formation. It has been suggested to have peptidyltransferase activity; this is somewhat controversial. Makes several contacts with the 16S rRNA in the 70S ribosome.</text>
</comment>
<dbReference type="GO" id="GO:0002181">
    <property type="term" value="P:cytoplasmic translation"/>
    <property type="evidence" value="ECO:0007669"/>
    <property type="project" value="TreeGrafter"/>
</dbReference>
<organism evidence="9 10">
    <name type="scientific">Candidatus Lloydbacteria bacterium RIFCSPHIGHO2_02_FULL_51_22</name>
    <dbReference type="NCBI Taxonomy" id="1798663"/>
    <lineage>
        <taxon>Bacteria</taxon>
        <taxon>Candidatus Lloydiibacteriota</taxon>
    </lineage>
</organism>
<dbReference type="GO" id="GO:0003735">
    <property type="term" value="F:structural constituent of ribosome"/>
    <property type="evidence" value="ECO:0007669"/>
    <property type="project" value="InterPro"/>
</dbReference>
<reference evidence="9 10" key="1">
    <citation type="journal article" date="2016" name="Nat. Commun.">
        <title>Thousands of microbial genomes shed light on interconnected biogeochemical processes in an aquifer system.</title>
        <authorList>
            <person name="Anantharaman K."/>
            <person name="Brown C.T."/>
            <person name="Hug L.A."/>
            <person name="Sharon I."/>
            <person name="Castelle C.J."/>
            <person name="Probst A.J."/>
            <person name="Thomas B.C."/>
            <person name="Singh A."/>
            <person name="Wilkins M.J."/>
            <person name="Karaoz U."/>
            <person name="Brodie E.L."/>
            <person name="Williams K.H."/>
            <person name="Hubbard S.S."/>
            <person name="Banfield J.F."/>
        </authorList>
    </citation>
    <scope>NUCLEOTIDE SEQUENCE [LARGE SCALE GENOMIC DNA]</scope>
</reference>
<dbReference type="PIRSF" id="PIRSF002158">
    <property type="entry name" value="Ribosomal_L2"/>
    <property type="match status" value="1"/>
</dbReference>
<dbReference type="InterPro" id="IPR022669">
    <property type="entry name" value="Ribosomal_uL2_C"/>
</dbReference>
<dbReference type="FunFam" id="4.10.950.10:FF:000001">
    <property type="entry name" value="50S ribosomal protein L2"/>
    <property type="match status" value="1"/>
</dbReference>
<dbReference type="GO" id="GO:0019843">
    <property type="term" value="F:rRNA binding"/>
    <property type="evidence" value="ECO:0007669"/>
    <property type="project" value="UniProtKB-UniRule"/>
</dbReference>
<keyword evidence="5" id="KW-0694">RNA-binding</keyword>
<dbReference type="InterPro" id="IPR012340">
    <property type="entry name" value="NA-bd_OB-fold"/>
</dbReference>
<dbReference type="InterPro" id="IPR014722">
    <property type="entry name" value="Rib_uL2_dom2"/>
</dbReference>
<dbReference type="InterPro" id="IPR022671">
    <property type="entry name" value="Ribosomal_uL2_CS"/>
</dbReference>
<accession>A0A1G2DDH0</accession>
<feature type="region of interest" description="Disordered" evidence="6">
    <location>
        <begin position="220"/>
        <end position="240"/>
    </location>
</feature>
<dbReference type="NCBIfam" id="TIGR01171">
    <property type="entry name" value="rplB_bact"/>
    <property type="match status" value="1"/>
</dbReference>
<dbReference type="InterPro" id="IPR005880">
    <property type="entry name" value="Ribosomal_uL2_bac/org-type"/>
</dbReference>
<evidence type="ECO:0000256" key="6">
    <source>
        <dbReference type="SAM" id="MobiDB-lite"/>
    </source>
</evidence>
<dbReference type="SUPFAM" id="SSF50249">
    <property type="entry name" value="Nucleic acid-binding proteins"/>
    <property type="match status" value="1"/>
</dbReference>
<dbReference type="PANTHER" id="PTHR13691">
    <property type="entry name" value="RIBOSOMAL PROTEIN L2"/>
    <property type="match status" value="1"/>
</dbReference>
<dbReference type="InterPro" id="IPR014726">
    <property type="entry name" value="Ribosomal_uL2_dom3"/>
</dbReference>
<dbReference type="FunFam" id="2.30.30.30:FF:000001">
    <property type="entry name" value="50S ribosomal protein L2"/>
    <property type="match status" value="1"/>
</dbReference>
<name>A0A1G2DDH0_9BACT</name>
<gene>
    <name evidence="5" type="primary">rplB</name>
    <name evidence="9" type="ORF">A3D67_01385</name>
</gene>
<evidence type="ECO:0000259" key="7">
    <source>
        <dbReference type="SMART" id="SM01382"/>
    </source>
</evidence>
<keyword evidence="5" id="KW-0699">rRNA-binding</keyword>
<protein>
    <recommendedName>
        <fullName evidence="4 5">Large ribosomal subunit protein uL2</fullName>
    </recommendedName>
</protein>
<dbReference type="Pfam" id="PF00181">
    <property type="entry name" value="Ribosomal_L2_N"/>
    <property type="match status" value="1"/>
</dbReference>
<dbReference type="AlphaFoldDB" id="A0A1G2DDH0"/>
<dbReference type="Proteomes" id="UP000178099">
    <property type="component" value="Unassembled WGS sequence"/>
</dbReference>
<dbReference type="GO" id="GO:0016740">
    <property type="term" value="F:transferase activity"/>
    <property type="evidence" value="ECO:0007669"/>
    <property type="project" value="InterPro"/>
</dbReference>
<dbReference type="EMBL" id="MHLN01000030">
    <property type="protein sequence ID" value="OGZ10910.1"/>
    <property type="molecule type" value="Genomic_DNA"/>
</dbReference>
<dbReference type="InterPro" id="IPR002171">
    <property type="entry name" value="Ribosomal_uL2"/>
</dbReference>
<dbReference type="PROSITE" id="PS00467">
    <property type="entry name" value="RIBOSOMAL_L2"/>
    <property type="match status" value="1"/>
</dbReference>
<dbReference type="SMART" id="SM01382">
    <property type="entry name" value="Ribosomal_L2_C"/>
    <property type="match status" value="1"/>
</dbReference>
<comment type="caution">
    <text evidence="9">The sequence shown here is derived from an EMBL/GenBank/DDBJ whole genome shotgun (WGS) entry which is preliminary data.</text>
</comment>
<dbReference type="Gene3D" id="2.40.50.140">
    <property type="entry name" value="Nucleic acid-binding proteins"/>
    <property type="match status" value="1"/>
</dbReference>
<proteinExistence type="inferred from homology"/>
<dbReference type="Gene3D" id="4.10.950.10">
    <property type="entry name" value="Ribosomal protein L2, domain 3"/>
    <property type="match status" value="1"/>
</dbReference>
<dbReference type="PANTHER" id="PTHR13691:SF5">
    <property type="entry name" value="LARGE RIBOSOMAL SUBUNIT PROTEIN UL2M"/>
    <property type="match status" value="1"/>
</dbReference>
<evidence type="ECO:0000313" key="10">
    <source>
        <dbReference type="Proteomes" id="UP000178099"/>
    </source>
</evidence>
<comment type="similarity">
    <text evidence="1 5">Belongs to the universal ribosomal protein uL2 family.</text>
</comment>
<evidence type="ECO:0000256" key="2">
    <source>
        <dbReference type="ARBA" id="ARBA00022980"/>
    </source>
</evidence>
<sequence length="282" mass="31456">MKTYRPRTPSQRQLLSISYRDVLTGEKKPSKQLTRGGKRAVGRNNVGRITVRHKGGGHKRVFRLVDFRYDKKDIPARVETIEYDPGRSAFISRVVYADGERRYVLTPTGVAKGATFIVSLEAPILPGNRTPLSKIPTGTFVYNVELNPGAGARLGRSAGNAIEVIANADGYAHLKLPSGEIRKVHEKNWASVGHVSNEEHKLRNFGKAGRMRWKGVRPTVRGSAMNPVDHPHGGGEGRQGIGLRRVKNIYGKAVGGIKTRHKKKYSRVFIVARRKNARERRR</sequence>
<evidence type="ECO:0000313" key="9">
    <source>
        <dbReference type="EMBL" id="OGZ10910.1"/>
    </source>
</evidence>
<evidence type="ECO:0000259" key="8">
    <source>
        <dbReference type="SMART" id="SM01383"/>
    </source>
</evidence>
<evidence type="ECO:0000256" key="5">
    <source>
        <dbReference type="HAMAP-Rule" id="MF_01320"/>
    </source>
</evidence>
<dbReference type="HAMAP" id="MF_01320_B">
    <property type="entry name" value="Ribosomal_uL2_B"/>
    <property type="match status" value="1"/>
</dbReference>
<feature type="domain" description="Large ribosomal subunit protein uL2 C-terminal" evidence="7">
    <location>
        <begin position="124"/>
        <end position="253"/>
    </location>
</feature>
<keyword evidence="2 5" id="KW-0689">Ribosomal protein</keyword>
<dbReference type="InterPro" id="IPR022666">
    <property type="entry name" value="Ribosomal_uL2_RNA-bd_dom"/>
</dbReference>
<keyword evidence="3 5" id="KW-0687">Ribonucleoprotein</keyword>
<dbReference type="InterPro" id="IPR008991">
    <property type="entry name" value="Translation_prot_SH3-like_sf"/>
</dbReference>
<evidence type="ECO:0000256" key="4">
    <source>
        <dbReference type="ARBA" id="ARBA00035242"/>
    </source>
</evidence>
<feature type="domain" description="Large ribosomal subunit protein uL2 RNA-binding" evidence="8">
    <location>
        <begin position="42"/>
        <end position="118"/>
    </location>
</feature>
<evidence type="ECO:0000256" key="1">
    <source>
        <dbReference type="ARBA" id="ARBA00005636"/>
    </source>
</evidence>
<dbReference type="SMART" id="SM01383">
    <property type="entry name" value="Ribosomal_L2"/>
    <property type="match status" value="1"/>
</dbReference>
<dbReference type="SUPFAM" id="SSF50104">
    <property type="entry name" value="Translation proteins SH3-like domain"/>
    <property type="match status" value="1"/>
</dbReference>
<dbReference type="Pfam" id="PF03947">
    <property type="entry name" value="Ribosomal_L2_C"/>
    <property type="match status" value="1"/>
</dbReference>